<evidence type="ECO:0000313" key="1">
    <source>
        <dbReference type="EMBL" id="EQC42838.1"/>
    </source>
</evidence>
<organism evidence="1 2">
    <name type="scientific">Saprolegnia diclina (strain VS20)</name>
    <dbReference type="NCBI Taxonomy" id="1156394"/>
    <lineage>
        <taxon>Eukaryota</taxon>
        <taxon>Sar</taxon>
        <taxon>Stramenopiles</taxon>
        <taxon>Oomycota</taxon>
        <taxon>Saprolegniomycetes</taxon>
        <taxon>Saprolegniales</taxon>
        <taxon>Saprolegniaceae</taxon>
        <taxon>Saprolegnia</taxon>
    </lineage>
</organism>
<dbReference type="InParanoid" id="T0SBN8"/>
<gene>
    <name evidence="1" type="ORF">SDRG_00557</name>
</gene>
<dbReference type="EMBL" id="JH767132">
    <property type="protein sequence ID" value="EQC42838.1"/>
    <property type="molecule type" value="Genomic_DNA"/>
</dbReference>
<proteinExistence type="predicted"/>
<dbReference type="RefSeq" id="XP_008604261.1">
    <property type="nucleotide sequence ID" value="XM_008606039.1"/>
</dbReference>
<protein>
    <submittedName>
        <fullName evidence="1">Uncharacterized protein</fullName>
    </submittedName>
</protein>
<evidence type="ECO:0000313" key="2">
    <source>
        <dbReference type="Proteomes" id="UP000030762"/>
    </source>
</evidence>
<dbReference type="VEuPathDB" id="FungiDB:SDRG_00557"/>
<reference evidence="1 2" key="1">
    <citation type="submission" date="2012-04" db="EMBL/GenBank/DDBJ databases">
        <title>The Genome Sequence of Saprolegnia declina VS20.</title>
        <authorList>
            <consortium name="The Broad Institute Genome Sequencing Platform"/>
            <person name="Russ C."/>
            <person name="Nusbaum C."/>
            <person name="Tyler B."/>
            <person name="van West P."/>
            <person name="Dieguez-Uribeondo J."/>
            <person name="de Bruijn I."/>
            <person name="Tripathy S."/>
            <person name="Jiang R."/>
            <person name="Young S.K."/>
            <person name="Zeng Q."/>
            <person name="Gargeya S."/>
            <person name="Fitzgerald M."/>
            <person name="Haas B."/>
            <person name="Abouelleil A."/>
            <person name="Alvarado L."/>
            <person name="Arachchi H.M."/>
            <person name="Berlin A."/>
            <person name="Chapman S.B."/>
            <person name="Goldberg J."/>
            <person name="Griggs A."/>
            <person name="Gujja S."/>
            <person name="Hansen M."/>
            <person name="Howarth C."/>
            <person name="Imamovic A."/>
            <person name="Larimer J."/>
            <person name="McCowen C."/>
            <person name="Montmayeur A."/>
            <person name="Murphy C."/>
            <person name="Neiman D."/>
            <person name="Pearson M."/>
            <person name="Priest M."/>
            <person name="Roberts A."/>
            <person name="Saif S."/>
            <person name="Shea T."/>
            <person name="Sisk P."/>
            <person name="Sykes S."/>
            <person name="Wortman J."/>
            <person name="Nusbaum C."/>
            <person name="Birren B."/>
        </authorList>
    </citation>
    <scope>NUCLEOTIDE SEQUENCE [LARGE SCALE GENOMIC DNA]</scope>
    <source>
        <strain evidence="1 2">VS20</strain>
    </source>
</reference>
<dbReference type="AlphaFoldDB" id="T0SBN8"/>
<dbReference type="OMA" id="FAMRWVD"/>
<dbReference type="GeneID" id="19941284"/>
<sequence>MSIAAVLSQAPLVARITSFQDGVFADVRSRFVEFHRCVRFAMRWVDPYWCIGEYDVPRGVRSRSAPHAVLYSMQGSDLHLHSDTRDPRFILHVAIYEGDADAATRMATCCPRLLSDDAVELALTLDELAIAKALVRLHGPSSRDSDWMETFGRSLLPRIVRRGSVPHLEVL</sequence>
<accession>T0SBN8</accession>
<name>T0SBN8_SAPDV</name>
<keyword evidence="2" id="KW-1185">Reference proteome</keyword>
<dbReference type="OrthoDB" id="10334226at2759"/>
<dbReference type="Proteomes" id="UP000030762">
    <property type="component" value="Unassembled WGS sequence"/>
</dbReference>